<evidence type="ECO:0000256" key="6">
    <source>
        <dbReference type="ARBA" id="ARBA00022833"/>
    </source>
</evidence>
<dbReference type="Proteomes" id="UP000198625">
    <property type="component" value="Unassembled WGS sequence"/>
</dbReference>
<comment type="function">
    <text evidence="8">Catalyzes the hydrolytic deamination of guanine, producing xanthine and ammonia.</text>
</comment>
<comment type="cofactor">
    <cofactor evidence="8">
        <name>Zn(2+)</name>
        <dbReference type="ChEBI" id="CHEBI:29105"/>
    </cofactor>
    <text evidence="8">Binds 1 zinc ion per subunit.</text>
</comment>
<evidence type="ECO:0000256" key="7">
    <source>
        <dbReference type="NCBIfam" id="TIGR02967"/>
    </source>
</evidence>
<dbReference type="Pfam" id="PF01979">
    <property type="entry name" value="Amidohydro_1"/>
    <property type="match status" value="1"/>
</dbReference>
<dbReference type="GO" id="GO:0008892">
    <property type="term" value="F:guanine deaminase activity"/>
    <property type="evidence" value="ECO:0007669"/>
    <property type="project" value="UniProtKB-UniRule"/>
</dbReference>
<dbReference type="InterPro" id="IPR006680">
    <property type="entry name" value="Amidohydro-rel"/>
</dbReference>
<evidence type="ECO:0000313" key="11">
    <source>
        <dbReference type="Proteomes" id="UP000198625"/>
    </source>
</evidence>
<dbReference type="NCBIfam" id="TIGR02967">
    <property type="entry name" value="guan_deamin"/>
    <property type="match status" value="1"/>
</dbReference>
<dbReference type="PANTHER" id="PTHR11271">
    <property type="entry name" value="GUANINE DEAMINASE"/>
    <property type="match status" value="1"/>
</dbReference>
<evidence type="ECO:0000256" key="3">
    <source>
        <dbReference type="ARBA" id="ARBA00012781"/>
    </source>
</evidence>
<comment type="pathway">
    <text evidence="1 8">Purine metabolism; guanine degradation; xanthine from guanine: step 1/1.</text>
</comment>
<comment type="catalytic activity">
    <reaction evidence="8">
        <text>guanine + H2O + H(+) = xanthine + NH4(+)</text>
        <dbReference type="Rhea" id="RHEA:14665"/>
        <dbReference type="ChEBI" id="CHEBI:15377"/>
        <dbReference type="ChEBI" id="CHEBI:15378"/>
        <dbReference type="ChEBI" id="CHEBI:16235"/>
        <dbReference type="ChEBI" id="CHEBI:17712"/>
        <dbReference type="ChEBI" id="CHEBI:28938"/>
        <dbReference type="EC" id="3.5.4.3"/>
    </reaction>
</comment>
<evidence type="ECO:0000256" key="8">
    <source>
        <dbReference type="RuleBase" id="RU366009"/>
    </source>
</evidence>
<keyword evidence="4 8" id="KW-0479">Metal-binding</keyword>
<dbReference type="SUPFAM" id="SSF51338">
    <property type="entry name" value="Composite domain of metallo-dependent hydrolases"/>
    <property type="match status" value="2"/>
</dbReference>
<protein>
    <recommendedName>
        <fullName evidence="3 7">Guanine deaminase</fullName>
        <shortName evidence="8">Guanase</shortName>
        <ecNumber evidence="3 7">3.5.4.3</ecNumber>
    </recommendedName>
    <alternativeName>
        <fullName evidence="8">Guanine aminohydrolase</fullName>
    </alternativeName>
</protein>
<dbReference type="UniPathway" id="UPA00603">
    <property type="reaction ID" value="UER00660"/>
</dbReference>
<proteinExistence type="inferred from homology"/>
<keyword evidence="11" id="KW-1185">Reference proteome</keyword>
<feature type="domain" description="Amidohydrolase-related" evidence="9">
    <location>
        <begin position="65"/>
        <end position="424"/>
    </location>
</feature>
<dbReference type="Gene3D" id="3.20.20.140">
    <property type="entry name" value="Metal-dependent hydrolases"/>
    <property type="match status" value="1"/>
</dbReference>
<name>A0A1H3RKJ6_9FIRM</name>
<evidence type="ECO:0000256" key="2">
    <source>
        <dbReference type="ARBA" id="ARBA00006745"/>
    </source>
</evidence>
<sequence length="432" mass="48919">MNQDTGKENIKIYKGHIVYTESPEKFNVQENGYIIVENNKVTLANSSIPEKYSHISVIDFGDKLIIPGFVDLHLHAPQFPNRGLGLDKELLPWLEEYTFPEEAKYSDMDYAKKVYSRVVEDLWRNGTTRSVVFASIHNESTSLLFDLFVESGLGAYVGKVNMDRNCPDILIEDTQQSIKDTREYIENHIGKSEIVKPIITPRFVPTCTVELMKELGKMAKEFNVPIQSHLSENTNEIKWVKELHPEHKDYASVYDCYGLFGQNPTIMAHCIHNTEEEVALMKDNEVFVAHCPYSNLNLSSGIMPVRYFLDKGINVGLGSDVSGGNKIAIFDVMAISAQISKIKWLETNKELAPLTTSEVFYLGTKGGGKFFGKVGSFEEGYEFDALVIDDSNLFGEGLTIEERIQRFIYTGDDRNIVERYVAGNKIEKPSFK</sequence>
<evidence type="ECO:0000313" key="10">
    <source>
        <dbReference type="EMBL" id="SDZ25885.1"/>
    </source>
</evidence>
<dbReference type="InterPro" id="IPR014311">
    <property type="entry name" value="Guanine_deaminase"/>
</dbReference>
<keyword evidence="6 8" id="KW-0862">Zinc</keyword>
<dbReference type="STRING" id="415015.SAMN05660462_02409"/>
<dbReference type="RefSeq" id="WP_091731636.1">
    <property type="nucleotide sequence ID" value="NZ_FNQE01000028.1"/>
</dbReference>
<dbReference type="AlphaFoldDB" id="A0A1H3RKJ6"/>
<accession>A0A1H3RKJ6</accession>
<keyword evidence="5 8" id="KW-0378">Hydrolase</keyword>
<gene>
    <name evidence="10" type="ORF">SAMN05660462_02409</name>
</gene>
<dbReference type="InterPro" id="IPR032466">
    <property type="entry name" value="Metal_Hydrolase"/>
</dbReference>
<evidence type="ECO:0000256" key="4">
    <source>
        <dbReference type="ARBA" id="ARBA00022723"/>
    </source>
</evidence>
<dbReference type="EC" id="3.5.4.3" evidence="3 7"/>
<dbReference type="OrthoDB" id="9807210at2"/>
<evidence type="ECO:0000259" key="9">
    <source>
        <dbReference type="Pfam" id="PF01979"/>
    </source>
</evidence>
<dbReference type="GO" id="GO:0005829">
    <property type="term" value="C:cytosol"/>
    <property type="evidence" value="ECO:0007669"/>
    <property type="project" value="TreeGrafter"/>
</dbReference>
<dbReference type="GO" id="GO:0008270">
    <property type="term" value="F:zinc ion binding"/>
    <property type="evidence" value="ECO:0007669"/>
    <property type="project" value="UniProtKB-UniRule"/>
</dbReference>
<dbReference type="InterPro" id="IPR011059">
    <property type="entry name" value="Metal-dep_hydrolase_composite"/>
</dbReference>
<dbReference type="Gene3D" id="2.30.40.10">
    <property type="entry name" value="Urease, subunit C, domain 1"/>
    <property type="match status" value="1"/>
</dbReference>
<evidence type="ECO:0000256" key="5">
    <source>
        <dbReference type="ARBA" id="ARBA00022801"/>
    </source>
</evidence>
<organism evidence="10 11">
    <name type="scientific">Proteiniborus ethanoligenes</name>
    <dbReference type="NCBI Taxonomy" id="415015"/>
    <lineage>
        <taxon>Bacteria</taxon>
        <taxon>Bacillati</taxon>
        <taxon>Bacillota</taxon>
        <taxon>Clostridia</taxon>
        <taxon>Eubacteriales</taxon>
        <taxon>Proteiniborus</taxon>
    </lineage>
</organism>
<dbReference type="GO" id="GO:0006147">
    <property type="term" value="P:guanine catabolic process"/>
    <property type="evidence" value="ECO:0007669"/>
    <property type="project" value="UniProtKB-UniRule"/>
</dbReference>
<dbReference type="PANTHER" id="PTHR11271:SF6">
    <property type="entry name" value="GUANINE DEAMINASE"/>
    <property type="match status" value="1"/>
</dbReference>
<dbReference type="SUPFAM" id="SSF51556">
    <property type="entry name" value="Metallo-dependent hydrolases"/>
    <property type="match status" value="1"/>
</dbReference>
<reference evidence="10 11" key="1">
    <citation type="submission" date="2016-10" db="EMBL/GenBank/DDBJ databases">
        <authorList>
            <person name="de Groot N.N."/>
        </authorList>
    </citation>
    <scope>NUCLEOTIDE SEQUENCE [LARGE SCALE GENOMIC DNA]</scope>
    <source>
        <strain evidence="10 11">DSM 21650</strain>
    </source>
</reference>
<dbReference type="InterPro" id="IPR051607">
    <property type="entry name" value="Metallo-dep_hydrolases"/>
</dbReference>
<evidence type="ECO:0000256" key="1">
    <source>
        <dbReference type="ARBA" id="ARBA00004984"/>
    </source>
</evidence>
<comment type="similarity">
    <text evidence="2 8">Belongs to the metallo-dependent hydrolases superfamily. ATZ/TRZ family.</text>
</comment>
<dbReference type="EMBL" id="FNQE01000028">
    <property type="protein sequence ID" value="SDZ25885.1"/>
    <property type="molecule type" value="Genomic_DNA"/>
</dbReference>